<dbReference type="PANTHER" id="PTHR38248:SF2">
    <property type="entry name" value="FUNK1 11"/>
    <property type="match status" value="1"/>
</dbReference>
<organism evidence="3 4">
    <name type="scientific">Suillus placidus</name>
    <dbReference type="NCBI Taxonomy" id="48579"/>
    <lineage>
        <taxon>Eukaryota</taxon>
        <taxon>Fungi</taxon>
        <taxon>Dikarya</taxon>
        <taxon>Basidiomycota</taxon>
        <taxon>Agaricomycotina</taxon>
        <taxon>Agaricomycetes</taxon>
        <taxon>Agaricomycetidae</taxon>
        <taxon>Boletales</taxon>
        <taxon>Suillineae</taxon>
        <taxon>Suillaceae</taxon>
        <taxon>Suillus</taxon>
    </lineage>
</organism>
<comment type="caution">
    <text evidence="3">The sequence shown here is derived from an EMBL/GenBank/DDBJ whole genome shotgun (WGS) entry which is preliminary data.</text>
</comment>
<feature type="domain" description="Fungal-type protein kinase" evidence="2">
    <location>
        <begin position="27"/>
        <end position="137"/>
    </location>
</feature>
<proteinExistence type="predicted"/>
<dbReference type="OrthoDB" id="5569250at2759"/>
<evidence type="ECO:0000256" key="1">
    <source>
        <dbReference type="SAM" id="MobiDB-lite"/>
    </source>
</evidence>
<evidence type="ECO:0000313" key="3">
    <source>
        <dbReference type="EMBL" id="KAG1771586.1"/>
    </source>
</evidence>
<dbReference type="Pfam" id="PF17667">
    <property type="entry name" value="Pkinase_fungal"/>
    <property type="match status" value="2"/>
</dbReference>
<dbReference type="Proteomes" id="UP000714275">
    <property type="component" value="Unassembled WGS sequence"/>
</dbReference>
<feature type="compositionally biased region" description="Polar residues" evidence="1">
    <location>
        <begin position="223"/>
        <end position="245"/>
    </location>
</feature>
<accession>A0A9P6ZLS6</accession>
<reference evidence="3" key="1">
    <citation type="journal article" date="2020" name="New Phytol.">
        <title>Comparative genomics reveals dynamic genome evolution in host specialist ectomycorrhizal fungi.</title>
        <authorList>
            <person name="Lofgren L.A."/>
            <person name="Nguyen N.H."/>
            <person name="Vilgalys R."/>
            <person name="Ruytinx J."/>
            <person name="Liao H.L."/>
            <person name="Branco S."/>
            <person name="Kuo A."/>
            <person name="LaButti K."/>
            <person name="Lipzen A."/>
            <person name="Andreopoulos W."/>
            <person name="Pangilinan J."/>
            <person name="Riley R."/>
            <person name="Hundley H."/>
            <person name="Na H."/>
            <person name="Barry K."/>
            <person name="Grigoriev I.V."/>
            <person name="Stajich J.E."/>
            <person name="Kennedy P.G."/>
        </authorList>
    </citation>
    <scope>NUCLEOTIDE SEQUENCE</scope>
    <source>
        <strain evidence="3">DOB743</strain>
    </source>
</reference>
<dbReference type="SUPFAM" id="SSF56112">
    <property type="entry name" value="Protein kinase-like (PK-like)"/>
    <property type="match status" value="1"/>
</dbReference>
<gene>
    <name evidence="3" type="ORF">EV702DRAFT_1201900</name>
</gene>
<name>A0A9P6ZLS6_9AGAM</name>
<dbReference type="PANTHER" id="PTHR38248">
    <property type="entry name" value="FUNK1 6"/>
    <property type="match status" value="1"/>
</dbReference>
<evidence type="ECO:0000259" key="2">
    <source>
        <dbReference type="Pfam" id="PF17667"/>
    </source>
</evidence>
<dbReference type="EMBL" id="JABBWD010000058">
    <property type="protein sequence ID" value="KAG1771586.1"/>
    <property type="molecule type" value="Genomic_DNA"/>
</dbReference>
<dbReference type="InterPro" id="IPR011009">
    <property type="entry name" value="Kinase-like_dom_sf"/>
</dbReference>
<keyword evidence="4" id="KW-1185">Reference proteome</keyword>
<feature type="region of interest" description="Disordered" evidence="1">
    <location>
        <begin position="223"/>
        <end position="247"/>
    </location>
</feature>
<dbReference type="InterPro" id="IPR040976">
    <property type="entry name" value="Pkinase_fungal"/>
</dbReference>
<protein>
    <recommendedName>
        <fullName evidence="2">Fungal-type protein kinase domain-containing protein</fullName>
    </recommendedName>
</protein>
<dbReference type="AlphaFoldDB" id="A0A9P6ZLS6"/>
<evidence type="ECO:0000313" key="4">
    <source>
        <dbReference type="Proteomes" id="UP000714275"/>
    </source>
</evidence>
<sequence>MWTAAHAHKPLPGSEVKRKPDLLLSDEITANWGNIRVSAELTHSAYQPTLQLVKAADTHAYLMLSEQPWRRFVLVLSLTNEYRELRVLFYDHAGGVVSPAFNIYQQPGMVAHIIAAVCFGSLECIGHDPTVSFTKHVSPPHCHINGYRPIKNLPARWQLADHAMTATTSEPPNPPYDNSELKFKSHTDSGTYVSMEGLKPPPPLVQATVISSAPILNLVSQAPQEPDSTYSATPHPSQFPYSAQSPEPCGKIHVRDTIYMTKRILFASRSLVSCGTVCYLVSLDDEEFIIKDHWVQGKEDQVILNEIDMLKCMSGVPGIPTLVDWWIVERSNGDADVTSKYRTQPQHPSLSGTSCSHVRLVLTPCARPLHMFRTLKEFVEALRDIVIIQRTAVEERKVLHHDCSLNNAMIVDQLEGGSRGFLIDWEFAVHINSDLKYAIGGTGTIPFMSRGLLAQLSDAQRMLGRKKPKYIPKTSSTTLVLPVSHVIQSFSDDLESLFLYSSGSASNSAVPTARCTRTK</sequence>
<feature type="domain" description="Fungal-type protein kinase" evidence="2">
    <location>
        <begin position="256"/>
        <end position="498"/>
    </location>
</feature>